<dbReference type="GO" id="GO:0051666">
    <property type="term" value="P:actin cortical patch localization"/>
    <property type="evidence" value="ECO:0007669"/>
    <property type="project" value="TreeGrafter"/>
</dbReference>
<dbReference type="EMBL" id="CAKM01000219">
    <property type="protein sequence ID" value="CCJ29850.1"/>
    <property type="molecule type" value="Genomic_DNA"/>
</dbReference>
<dbReference type="AlphaFoldDB" id="L0PDZ8"/>
<dbReference type="InterPro" id="IPR030125">
    <property type="entry name" value="SPIN90/Ldb17"/>
</dbReference>
<sequence length="341" mass="41739">MDFVSYEIHNQQQFWEVYIELTEILFPIEKTQKYVDISIKNFLNFTTIYGVNKYLKKDADYELCYYVRYQMIKMINQQDMIQYFYILYWLLFLDAQSCPQTYKLMKDKGSFQSLVITVWKHFQKFPEVHRLGLKILYEMSREYQLTYNELFFIHEEFLCFIFELLEKNVYDGSSYLLINEQYIIRSLPSHLQSTQESSKQIKNDFPVNFVMDILKKKGNLYKTYGEDIIFVLNRQKDTYLQFLILKQLYLLFTTKETFEYFYTNDLKLYQTYLRVFYYLLKNTQLKNPPHYKQNQLQKLFQTLKETISYQHRDNDTMFFTNWSNESKTSFIDVVTKSCFCI</sequence>
<evidence type="ECO:0000313" key="3">
    <source>
        <dbReference type="Proteomes" id="UP000010422"/>
    </source>
</evidence>
<protein>
    <recommendedName>
        <fullName evidence="1">SPIN90/Ldb17 leucine-rich domain-containing protein</fullName>
    </recommendedName>
</protein>
<name>L0PDZ8_PNEJI</name>
<feature type="domain" description="SPIN90/Ldb17 leucine-rich" evidence="1">
    <location>
        <begin position="176"/>
        <end position="267"/>
    </location>
</feature>
<accession>L0PDZ8</accession>
<dbReference type="Pfam" id="PF09431">
    <property type="entry name" value="SPIN90_LRD"/>
    <property type="match status" value="1"/>
</dbReference>
<proteinExistence type="predicted"/>
<dbReference type="Proteomes" id="UP000010422">
    <property type="component" value="Unassembled WGS sequence"/>
</dbReference>
<dbReference type="PANTHER" id="PTHR13357">
    <property type="entry name" value="SH3 ADAPTER PROTEIN SPIN90 NCK INTERACTING PROTEIN WITH SH3 DOMAIN"/>
    <property type="match status" value="1"/>
</dbReference>
<dbReference type="InterPro" id="IPR018556">
    <property type="entry name" value="SPIN90/Ldb17_LRD"/>
</dbReference>
<evidence type="ECO:0000259" key="1">
    <source>
        <dbReference type="Pfam" id="PF09431"/>
    </source>
</evidence>
<evidence type="ECO:0000313" key="2">
    <source>
        <dbReference type="EMBL" id="CCJ29850.1"/>
    </source>
</evidence>
<dbReference type="PANTHER" id="PTHR13357:SF1">
    <property type="entry name" value="NCK-INTERACTING PROTEIN WITH SH3 DOMAIN"/>
    <property type="match status" value="1"/>
</dbReference>
<gene>
    <name evidence="2" type="ORF">PNEJI1_000864</name>
</gene>
<reference evidence="2 3" key="1">
    <citation type="journal article" date="2012" name="MBio">
        <title>De novo assembly of the Pneumocystis jirovecii genome from a single bronchoalveolar lavage fluid specimen from a patient.</title>
        <authorList>
            <person name="Cisse O.H."/>
            <person name="Pagni M."/>
            <person name="Hauser P.M."/>
        </authorList>
    </citation>
    <scope>NUCLEOTIDE SEQUENCE [LARGE SCALE GENOMIC DNA]</scope>
    <source>
        <strain evidence="2 3">SE8</strain>
    </source>
</reference>
<dbReference type="GO" id="GO:0071933">
    <property type="term" value="F:Arp2/3 complex binding"/>
    <property type="evidence" value="ECO:0007669"/>
    <property type="project" value="TreeGrafter"/>
</dbReference>
<comment type="caution">
    <text evidence="2">The sequence shown here is derived from an EMBL/GenBank/DDBJ whole genome shotgun (WGS) entry which is preliminary data.</text>
</comment>
<dbReference type="GO" id="GO:0006897">
    <property type="term" value="P:endocytosis"/>
    <property type="evidence" value="ECO:0007669"/>
    <property type="project" value="TreeGrafter"/>
</dbReference>
<dbReference type="GO" id="GO:0030479">
    <property type="term" value="C:actin cortical patch"/>
    <property type="evidence" value="ECO:0007669"/>
    <property type="project" value="TreeGrafter"/>
</dbReference>
<dbReference type="VEuPathDB" id="FungiDB:PNEJI1_000864"/>
<dbReference type="GO" id="GO:0000147">
    <property type="term" value="P:actin cortical patch assembly"/>
    <property type="evidence" value="ECO:0007669"/>
    <property type="project" value="TreeGrafter"/>
</dbReference>
<dbReference type="InParanoid" id="L0PDZ8"/>
<dbReference type="STRING" id="1209962.L0PDZ8"/>
<dbReference type="FunCoup" id="L0PDZ8">
    <property type="interactions" value="7"/>
</dbReference>
<organism evidence="3">
    <name type="scientific">Pneumocystis jirovecii</name>
    <name type="common">Human pneumocystis pneumonia agent</name>
    <dbReference type="NCBI Taxonomy" id="42068"/>
    <lineage>
        <taxon>Eukaryota</taxon>
        <taxon>Fungi</taxon>
        <taxon>Dikarya</taxon>
        <taxon>Ascomycota</taxon>
        <taxon>Taphrinomycotina</taxon>
        <taxon>Pneumocystomycetes</taxon>
        <taxon>Pneumocystaceae</taxon>
        <taxon>Pneumocystis</taxon>
    </lineage>
</organism>